<sequence>MVLYFGLKRAKEEISRLNVEIRRLLTFLYDDYVDHYRAVCKLLTINPPLALIVKRLIQASQLPGFSGSLFHGDREGRDPDLRANIPPPPWVTDLLKITEVVIEYKEEPAANPARFSDGDVDADTDVFVEMLERLDVVDDK</sequence>
<reference evidence="2" key="1">
    <citation type="journal article" date="2014" name="Proc. Natl. Acad. Sci. U.S.A.">
        <title>Extensive sampling of basidiomycete genomes demonstrates inadequacy of the white-rot/brown-rot paradigm for wood decay fungi.</title>
        <authorList>
            <person name="Riley R."/>
            <person name="Salamov A.A."/>
            <person name="Brown D.W."/>
            <person name="Nagy L.G."/>
            <person name="Floudas D."/>
            <person name="Held B.W."/>
            <person name="Levasseur A."/>
            <person name="Lombard V."/>
            <person name="Morin E."/>
            <person name="Otillar R."/>
            <person name="Lindquist E.A."/>
            <person name="Sun H."/>
            <person name="LaButti K.M."/>
            <person name="Schmutz J."/>
            <person name="Jabbour D."/>
            <person name="Luo H."/>
            <person name="Baker S.E."/>
            <person name="Pisabarro A.G."/>
            <person name="Walton J.D."/>
            <person name="Blanchette R.A."/>
            <person name="Henrissat B."/>
            <person name="Martin F."/>
            <person name="Cullen D."/>
            <person name="Hibbett D.S."/>
            <person name="Grigoriev I.V."/>
        </authorList>
    </citation>
    <scope>NUCLEOTIDE SEQUENCE [LARGE SCALE GENOMIC DNA]</scope>
    <source>
        <strain evidence="2">CBS 339.88</strain>
    </source>
</reference>
<dbReference type="AlphaFoldDB" id="A0A067T3U2"/>
<keyword evidence="2" id="KW-1185">Reference proteome</keyword>
<evidence type="ECO:0000313" key="1">
    <source>
        <dbReference type="EMBL" id="KDR74599.1"/>
    </source>
</evidence>
<dbReference type="EMBL" id="KL142382">
    <property type="protein sequence ID" value="KDR74599.1"/>
    <property type="molecule type" value="Genomic_DNA"/>
</dbReference>
<evidence type="ECO:0000313" key="2">
    <source>
        <dbReference type="Proteomes" id="UP000027222"/>
    </source>
</evidence>
<organism evidence="1 2">
    <name type="scientific">Galerina marginata (strain CBS 339.88)</name>
    <dbReference type="NCBI Taxonomy" id="685588"/>
    <lineage>
        <taxon>Eukaryota</taxon>
        <taxon>Fungi</taxon>
        <taxon>Dikarya</taxon>
        <taxon>Basidiomycota</taxon>
        <taxon>Agaricomycotina</taxon>
        <taxon>Agaricomycetes</taxon>
        <taxon>Agaricomycetidae</taxon>
        <taxon>Agaricales</taxon>
        <taxon>Agaricineae</taxon>
        <taxon>Strophariaceae</taxon>
        <taxon>Galerina</taxon>
    </lineage>
</organism>
<dbReference type="OrthoDB" id="2676448at2759"/>
<dbReference type="HOGENOM" id="CLU_1835308_0_0_1"/>
<name>A0A067T3U2_GALM3</name>
<gene>
    <name evidence="1" type="ORF">GALMADRAFT_140965</name>
</gene>
<proteinExistence type="predicted"/>
<dbReference type="Proteomes" id="UP000027222">
    <property type="component" value="Unassembled WGS sequence"/>
</dbReference>
<protein>
    <submittedName>
        <fullName evidence="1">Uncharacterized protein</fullName>
    </submittedName>
</protein>
<accession>A0A067T3U2</accession>